<sequence>MPSSIAPRSGECPGALEPEVKIVLGGVADRAVALQRLAGHHLGSIRCEALRHRHTAIEIGLAVGQRVGRVPHHRAGERDLQFGIGEMVLDRLKAADRDTELLAGHDVLDGHGDHALGHADEFGGSGNSTTVEGEGHGSCRSITRGDEFGVGLVPFRSEEATSTIHRGLRGETQVGPGNSEQRTVALGHEQIGDMGIDDEGLTLERNGGDGRTVRKVRQPCRSQRVRRRLGKQWDDHCGGLEKRGGKCSPTSLGEDRQ</sequence>
<name>A0A6J5YKV5_9ZZZZ</name>
<dbReference type="EMBL" id="CAEMXZ010000130">
    <property type="protein sequence ID" value="CAB4324318.1"/>
    <property type="molecule type" value="Genomic_DNA"/>
</dbReference>
<feature type="region of interest" description="Disordered" evidence="1">
    <location>
        <begin position="121"/>
        <end position="140"/>
    </location>
</feature>
<feature type="compositionally biased region" description="Basic and acidic residues" evidence="1">
    <location>
        <begin position="234"/>
        <end position="244"/>
    </location>
</feature>
<reference evidence="2" key="1">
    <citation type="submission" date="2020-05" db="EMBL/GenBank/DDBJ databases">
        <authorList>
            <person name="Chiriac C."/>
            <person name="Salcher M."/>
            <person name="Ghai R."/>
            <person name="Kavagutti S V."/>
        </authorList>
    </citation>
    <scope>NUCLEOTIDE SEQUENCE</scope>
</reference>
<protein>
    <submittedName>
        <fullName evidence="2">Unannotated protein</fullName>
    </submittedName>
</protein>
<evidence type="ECO:0000313" key="2">
    <source>
        <dbReference type="EMBL" id="CAB4324318.1"/>
    </source>
</evidence>
<organism evidence="2">
    <name type="scientific">freshwater metagenome</name>
    <dbReference type="NCBI Taxonomy" id="449393"/>
    <lineage>
        <taxon>unclassified sequences</taxon>
        <taxon>metagenomes</taxon>
        <taxon>ecological metagenomes</taxon>
    </lineage>
</organism>
<accession>A0A6J5YKV5</accession>
<feature type="region of interest" description="Disordered" evidence="1">
    <location>
        <begin position="234"/>
        <end position="257"/>
    </location>
</feature>
<evidence type="ECO:0000256" key="1">
    <source>
        <dbReference type="SAM" id="MobiDB-lite"/>
    </source>
</evidence>
<gene>
    <name evidence="2" type="ORF">UFOPK1392_02083</name>
</gene>
<proteinExistence type="predicted"/>
<dbReference type="AlphaFoldDB" id="A0A6J5YKV5"/>